<evidence type="ECO:0000313" key="11">
    <source>
        <dbReference type="EMBL" id="CAI8035881.1"/>
    </source>
</evidence>
<keyword evidence="12" id="KW-1185">Reference proteome</keyword>
<feature type="domain" description="ATP-cone" evidence="10">
    <location>
        <begin position="47"/>
        <end position="137"/>
    </location>
</feature>
<dbReference type="PANTHER" id="PTHR30455">
    <property type="entry name" value="TRANSCRIPTIONAL REPRESSOR NRDR"/>
    <property type="match status" value="1"/>
</dbReference>
<organism evidence="11 12">
    <name type="scientific">Geodia barretti</name>
    <name type="common">Barrett's horny sponge</name>
    <dbReference type="NCBI Taxonomy" id="519541"/>
    <lineage>
        <taxon>Eukaryota</taxon>
        <taxon>Metazoa</taxon>
        <taxon>Porifera</taxon>
        <taxon>Demospongiae</taxon>
        <taxon>Heteroscleromorpha</taxon>
        <taxon>Tetractinellida</taxon>
        <taxon>Astrophorina</taxon>
        <taxon>Geodiidae</taxon>
        <taxon>Geodia</taxon>
    </lineage>
</organism>
<dbReference type="Proteomes" id="UP001174909">
    <property type="component" value="Unassembled WGS sequence"/>
</dbReference>
<keyword evidence="5" id="KW-0805">Transcription regulation</keyword>
<keyword evidence="6" id="KW-0238">DNA-binding</keyword>
<evidence type="ECO:0000256" key="7">
    <source>
        <dbReference type="ARBA" id="ARBA00023163"/>
    </source>
</evidence>
<evidence type="ECO:0000256" key="2">
    <source>
        <dbReference type="ARBA" id="ARBA00022491"/>
    </source>
</evidence>
<dbReference type="Pfam" id="PF03477">
    <property type="entry name" value="ATP-cone"/>
    <property type="match status" value="1"/>
</dbReference>
<evidence type="ECO:0000256" key="4">
    <source>
        <dbReference type="ARBA" id="ARBA00022840"/>
    </source>
</evidence>
<evidence type="ECO:0000259" key="10">
    <source>
        <dbReference type="PROSITE" id="PS51161"/>
    </source>
</evidence>
<evidence type="ECO:0000256" key="3">
    <source>
        <dbReference type="ARBA" id="ARBA00022741"/>
    </source>
</evidence>
<protein>
    <recommendedName>
        <fullName evidence="1">Ribonucleoside-diphosphate reductase large subunit</fullName>
    </recommendedName>
    <alternativeName>
        <fullName evidence="8">Ribonucleotide reductase large subunit</fullName>
    </alternativeName>
</protein>
<evidence type="ECO:0000256" key="5">
    <source>
        <dbReference type="ARBA" id="ARBA00023015"/>
    </source>
</evidence>
<evidence type="ECO:0000256" key="9">
    <source>
        <dbReference type="PROSITE-ProRule" id="PRU00492"/>
    </source>
</evidence>
<dbReference type="PANTHER" id="PTHR30455:SF2">
    <property type="entry name" value="TRANSCRIPTIONAL REPRESSOR NRDR"/>
    <property type="match status" value="1"/>
</dbReference>
<dbReference type="InterPro" id="IPR003796">
    <property type="entry name" value="RNR_NrdR-like"/>
</dbReference>
<dbReference type="AlphaFoldDB" id="A0AA35SVP7"/>
<keyword evidence="2" id="KW-0678">Repressor</keyword>
<reference evidence="11" key="1">
    <citation type="submission" date="2023-03" db="EMBL/GenBank/DDBJ databases">
        <authorList>
            <person name="Steffen K."/>
            <person name="Cardenas P."/>
        </authorList>
    </citation>
    <scope>NUCLEOTIDE SEQUENCE</scope>
</reference>
<proteinExistence type="inferred from homology"/>
<sequence>MHCPYCECENTKVVDSRESGASIRRRRECALCGRRFTTYEQVQMKAMMVVKRDGRREEFSRGKLWSSLTKACAKRPLAIARIDRMIDDIETNLSEQGKAEFDSRAIGEMVMSRLSDLDQVAYIRFASVYLDFSDVESFKTEINTLLEMGETLNGHADTNQLALLGGDINVVPDPSTEPPQEHSEPSS</sequence>
<dbReference type="GO" id="GO:0045892">
    <property type="term" value="P:negative regulation of DNA-templated transcription"/>
    <property type="evidence" value="ECO:0007669"/>
    <property type="project" value="InterPro"/>
</dbReference>
<keyword evidence="3 9" id="KW-0547">Nucleotide-binding</keyword>
<dbReference type="InterPro" id="IPR005144">
    <property type="entry name" value="ATP-cone_dom"/>
</dbReference>
<comment type="caution">
    <text evidence="11">The sequence shown here is derived from an EMBL/GenBank/DDBJ whole genome shotgun (WGS) entry which is preliminary data.</text>
</comment>
<keyword evidence="7" id="KW-0804">Transcription</keyword>
<dbReference type="EMBL" id="CASHTH010002829">
    <property type="protein sequence ID" value="CAI8035881.1"/>
    <property type="molecule type" value="Genomic_DNA"/>
</dbReference>
<evidence type="ECO:0000256" key="1">
    <source>
        <dbReference type="ARBA" id="ARBA00019284"/>
    </source>
</evidence>
<keyword evidence="4 9" id="KW-0067">ATP-binding</keyword>
<dbReference type="PROSITE" id="PS51161">
    <property type="entry name" value="ATP_CONE"/>
    <property type="match status" value="1"/>
</dbReference>
<dbReference type="Pfam" id="PF22811">
    <property type="entry name" value="Zn_ribbon_NrdR"/>
    <property type="match status" value="1"/>
</dbReference>
<evidence type="ECO:0000256" key="8">
    <source>
        <dbReference type="ARBA" id="ARBA00031255"/>
    </source>
</evidence>
<name>A0AA35SVP7_GEOBA</name>
<dbReference type="GO" id="GO:0005524">
    <property type="term" value="F:ATP binding"/>
    <property type="evidence" value="ECO:0007669"/>
    <property type="project" value="UniProtKB-UniRule"/>
</dbReference>
<evidence type="ECO:0000313" key="12">
    <source>
        <dbReference type="Proteomes" id="UP001174909"/>
    </source>
</evidence>
<dbReference type="GO" id="GO:0003677">
    <property type="term" value="F:DNA binding"/>
    <property type="evidence" value="ECO:0007669"/>
    <property type="project" value="UniProtKB-KW"/>
</dbReference>
<dbReference type="InterPro" id="IPR055173">
    <property type="entry name" value="NrdR-like_N"/>
</dbReference>
<accession>A0AA35SVP7</accession>
<dbReference type="GO" id="GO:0008270">
    <property type="term" value="F:zinc ion binding"/>
    <property type="evidence" value="ECO:0007669"/>
    <property type="project" value="InterPro"/>
</dbReference>
<dbReference type="HAMAP" id="MF_00440">
    <property type="entry name" value="NrdR"/>
    <property type="match status" value="1"/>
</dbReference>
<evidence type="ECO:0000256" key="6">
    <source>
        <dbReference type="ARBA" id="ARBA00023125"/>
    </source>
</evidence>
<dbReference type="NCBIfam" id="TIGR00244">
    <property type="entry name" value="transcriptional regulator NrdR"/>
    <property type="match status" value="1"/>
</dbReference>
<gene>
    <name evidence="11" type="ORF">GBAR_LOCUS20131</name>
</gene>